<dbReference type="EMBL" id="LJJC01000006">
    <property type="protein sequence ID" value="KQL51426.1"/>
    <property type="molecule type" value="Genomic_DNA"/>
</dbReference>
<reference evidence="1 2" key="1">
    <citation type="submission" date="2015-09" db="EMBL/GenBank/DDBJ databases">
        <title>Genome sequencing project for genomic taxonomy and phylogenomics of Bacillus-like bacteria.</title>
        <authorList>
            <person name="Liu B."/>
            <person name="Wang J."/>
            <person name="Zhu Y."/>
            <person name="Liu G."/>
            <person name="Chen Q."/>
            <person name="Chen Z."/>
            <person name="Lan J."/>
            <person name="Che J."/>
            <person name="Ge C."/>
            <person name="Shi H."/>
            <person name="Pan Z."/>
            <person name="Liu X."/>
        </authorList>
    </citation>
    <scope>NUCLEOTIDE SEQUENCE [LARGE SCALE GENOMIC DNA]</scope>
    <source>
        <strain evidence="1 2">LMG 18435</strain>
    </source>
</reference>
<accession>A0A0Q3WTC9</accession>
<proteinExistence type="predicted"/>
<gene>
    <name evidence="1" type="ORF">AN964_20895</name>
</gene>
<dbReference type="Gene3D" id="3.90.1200.10">
    <property type="match status" value="1"/>
</dbReference>
<dbReference type="STRING" id="157838.AN964_20895"/>
<protein>
    <submittedName>
        <fullName evidence="1">Uncharacterized protein</fullName>
    </submittedName>
</protein>
<evidence type="ECO:0000313" key="2">
    <source>
        <dbReference type="Proteomes" id="UP000051888"/>
    </source>
</evidence>
<comment type="caution">
    <text evidence="1">The sequence shown here is derived from an EMBL/GenBank/DDBJ whole genome shotgun (WGS) entry which is preliminary data.</text>
</comment>
<name>A0A0Q3WTC9_9BACI</name>
<dbReference type="SUPFAM" id="SSF56112">
    <property type="entry name" value="Protein kinase-like (PK-like)"/>
    <property type="match status" value="1"/>
</dbReference>
<evidence type="ECO:0000313" key="1">
    <source>
        <dbReference type="EMBL" id="KQL51426.1"/>
    </source>
</evidence>
<dbReference type="Proteomes" id="UP000051888">
    <property type="component" value="Unassembled WGS sequence"/>
</dbReference>
<keyword evidence="2" id="KW-1185">Reference proteome</keyword>
<organism evidence="1 2">
    <name type="scientific">Heyndrickxia shackletonii</name>
    <dbReference type="NCBI Taxonomy" id="157838"/>
    <lineage>
        <taxon>Bacteria</taxon>
        <taxon>Bacillati</taxon>
        <taxon>Bacillota</taxon>
        <taxon>Bacilli</taxon>
        <taxon>Bacillales</taxon>
        <taxon>Bacillaceae</taxon>
        <taxon>Heyndrickxia</taxon>
    </lineage>
</organism>
<dbReference type="InterPro" id="IPR011009">
    <property type="entry name" value="Kinase-like_dom_sf"/>
</dbReference>
<sequence>MQRCRVESIIKELIKKGIIDKNVLDFKLFNGGTSSQIGCLRMEDGKKIVVKSNVPKVLEAEIYFLNFYQDVSLFPKIIYADPAFKYILYTYVEGEMSGDFQRKDALKDLVHKVINHYKPAETHNIWGLMEEPVSSWQDFLSAEVEVADERLSAILSKEDYRLIKSFVMNSNRNELDTPYLLHGDCGVHNFLFKNSNLIGVIDPTPIIGMPIYDLVFAFCSSPIDLSWETITEAAEELKFPIMEENLIKEVMIGLYIRISRCVAYHPNDLPMYLKAWSEWKEILKRKGGTC</sequence>
<dbReference type="PATRIC" id="fig|157838.3.peg.4585"/>
<dbReference type="AlphaFoldDB" id="A0A0Q3WTC9"/>